<proteinExistence type="predicted"/>
<dbReference type="PANTHER" id="PTHR33862">
    <property type="entry name" value="OROFACIAL CLEFT 1 CANDIDATE GENE 1 PROTEIN"/>
    <property type="match status" value="1"/>
</dbReference>
<keyword evidence="3" id="KW-1185">Reference proteome</keyword>
<dbReference type="InterPro" id="IPR031390">
    <property type="entry name" value="OFCC1"/>
</dbReference>
<reference evidence="2 3" key="1">
    <citation type="submission" date="2017-05" db="EMBL/GenBank/DDBJ databases">
        <title>Genome of assembly of the Bengalese finch, Lonchura striata domestica.</title>
        <authorList>
            <person name="Colquitt B.M."/>
            <person name="Brainard M.S."/>
        </authorList>
    </citation>
    <scope>NUCLEOTIDE SEQUENCE [LARGE SCALE GENOMIC DNA]</scope>
    <source>
        <strain evidence="2">White83orange57</strain>
    </source>
</reference>
<feature type="transmembrane region" description="Helical" evidence="1">
    <location>
        <begin position="140"/>
        <end position="162"/>
    </location>
</feature>
<accession>A0A218UXM8</accession>
<comment type="caution">
    <text evidence="2">The sequence shown here is derived from an EMBL/GenBank/DDBJ whole genome shotgun (WGS) entry which is preliminary data.</text>
</comment>
<keyword evidence="1" id="KW-0472">Membrane</keyword>
<protein>
    <recommendedName>
        <fullName evidence="4">Orofacial cleft 1 candidate gene 1 protein</fullName>
    </recommendedName>
</protein>
<keyword evidence="1" id="KW-0812">Transmembrane</keyword>
<feature type="transmembrane region" description="Helical" evidence="1">
    <location>
        <begin position="232"/>
        <end position="254"/>
    </location>
</feature>
<feature type="transmembrane region" description="Helical" evidence="1">
    <location>
        <begin position="174"/>
        <end position="196"/>
    </location>
</feature>
<sequence length="418" mass="47975">MSPKDEVEYSLSFSGKVRFGQERTGRTCYLHGLGSEHSNQTASCHSAAAEVKLSRQVVERFHFVVHTAFSELGVTCWRSRDFWLLALLVVLLWFLRLYLHYLSQWLFLWSISVPVAKFQLFPHTVELCYQNSLLHTSEELAMVVVGPLTLNAGLLLMVLIRWGCQQLFGSFPSFLSKFIIAMGLWTVLDPLAVFVVDSFLGRFGNSVEKPIADAAKLSWVFLRAGESGVPGALITVMLYTILFMISSTVLYLYLLRLHSEGWLLDVFQRIHAEEGTFFVPLDLEISSQELSYIVKRAEQWRGINGERRMCKKRPLQDHARQPGVSSCDLRHQDEIPDAAASWKGNTTVHVCVYTVHLSGFQELYRHFFRLPDGAIIEKWEHHPRELFTKTGTSDDETRRFHLRTSKFLFLMSLPYLAF</sequence>
<organism evidence="2 3">
    <name type="scientific">Lonchura striata</name>
    <name type="common">white-rumped munia</name>
    <dbReference type="NCBI Taxonomy" id="40157"/>
    <lineage>
        <taxon>Eukaryota</taxon>
        <taxon>Metazoa</taxon>
        <taxon>Chordata</taxon>
        <taxon>Craniata</taxon>
        <taxon>Vertebrata</taxon>
        <taxon>Euteleostomi</taxon>
        <taxon>Archelosauria</taxon>
        <taxon>Archosauria</taxon>
        <taxon>Dinosauria</taxon>
        <taxon>Saurischia</taxon>
        <taxon>Theropoda</taxon>
        <taxon>Coelurosauria</taxon>
        <taxon>Aves</taxon>
        <taxon>Neognathae</taxon>
        <taxon>Neoaves</taxon>
        <taxon>Telluraves</taxon>
        <taxon>Australaves</taxon>
        <taxon>Passeriformes</taxon>
        <taxon>Passeroidea</taxon>
        <taxon>Estrildidae</taxon>
        <taxon>Estrildinae</taxon>
        <taxon>Lonchura</taxon>
    </lineage>
</organism>
<dbReference type="AlphaFoldDB" id="A0A218UXM8"/>
<feature type="transmembrane region" description="Helical" evidence="1">
    <location>
        <begin position="82"/>
        <end position="99"/>
    </location>
</feature>
<keyword evidence="1" id="KW-1133">Transmembrane helix</keyword>
<evidence type="ECO:0008006" key="4">
    <source>
        <dbReference type="Google" id="ProtNLM"/>
    </source>
</evidence>
<dbReference type="PANTHER" id="PTHR33862:SF3">
    <property type="entry name" value="OROFACIAL CLEFT 1 CANDIDATE GENE 1 PROTEIN"/>
    <property type="match status" value="1"/>
</dbReference>
<dbReference type="EMBL" id="MUZQ01000101">
    <property type="protein sequence ID" value="OWK58376.1"/>
    <property type="molecule type" value="Genomic_DNA"/>
</dbReference>
<evidence type="ECO:0000313" key="3">
    <source>
        <dbReference type="Proteomes" id="UP000197619"/>
    </source>
</evidence>
<evidence type="ECO:0000256" key="1">
    <source>
        <dbReference type="SAM" id="Phobius"/>
    </source>
</evidence>
<evidence type="ECO:0000313" key="2">
    <source>
        <dbReference type="EMBL" id="OWK58376.1"/>
    </source>
</evidence>
<dbReference type="Proteomes" id="UP000197619">
    <property type="component" value="Unassembled WGS sequence"/>
</dbReference>
<gene>
    <name evidence="2" type="ORF">RLOC_00005814</name>
</gene>
<name>A0A218UXM8_9PASE</name>